<keyword evidence="4" id="KW-0788">Thiol protease</keyword>
<dbReference type="GO" id="GO:0006508">
    <property type="term" value="P:proteolysis"/>
    <property type="evidence" value="ECO:0007669"/>
    <property type="project" value="UniProtKB-KW"/>
</dbReference>
<dbReference type="STRING" id="13370.A0A448YMD6"/>
<dbReference type="InParanoid" id="A0A448YMD6"/>
<evidence type="ECO:0000256" key="3">
    <source>
        <dbReference type="ARBA" id="ARBA00022801"/>
    </source>
</evidence>
<evidence type="ECO:0000256" key="2">
    <source>
        <dbReference type="ARBA" id="ARBA00022670"/>
    </source>
</evidence>
<dbReference type="GO" id="GO:0005634">
    <property type="term" value="C:nucleus"/>
    <property type="evidence" value="ECO:0007669"/>
    <property type="project" value="TreeGrafter"/>
</dbReference>
<keyword evidence="2" id="KW-0645">Protease</keyword>
<dbReference type="GO" id="GO:0060255">
    <property type="term" value="P:regulation of macromolecule metabolic process"/>
    <property type="evidence" value="ECO:0007669"/>
    <property type="project" value="UniProtKB-ARBA"/>
</dbReference>
<dbReference type="InterPro" id="IPR038765">
    <property type="entry name" value="Papain-like_cys_pep_sf"/>
</dbReference>
<dbReference type="SUPFAM" id="SSF54001">
    <property type="entry name" value="Cysteine proteinases"/>
    <property type="match status" value="1"/>
</dbReference>
<dbReference type="Gene3D" id="3.40.395.10">
    <property type="entry name" value="Adenoviral Proteinase, Chain A"/>
    <property type="match status" value="1"/>
</dbReference>
<dbReference type="InterPro" id="IPR003653">
    <property type="entry name" value="Peptidase_C48_C"/>
</dbReference>
<dbReference type="GO" id="GO:0016929">
    <property type="term" value="F:deSUMOylase activity"/>
    <property type="evidence" value="ECO:0007669"/>
    <property type="project" value="TreeGrafter"/>
</dbReference>
<evidence type="ECO:0000313" key="8">
    <source>
        <dbReference type="Proteomes" id="UP000290900"/>
    </source>
</evidence>
<accession>A0A448YMD6</accession>
<evidence type="ECO:0000256" key="1">
    <source>
        <dbReference type="ARBA" id="ARBA00005234"/>
    </source>
</evidence>
<dbReference type="GO" id="GO:0080090">
    <property type="term" value="P:regulation of primary metabolic process"/>
    <property type="evidence" value="ECO:0007669"/>
    <property type="project" value="UniProtKB-ARBA"/>
</dbReference>
<dbReference type="PROSITE" id="PS50600">
    <property type="entry name" value="ULP_PROTEASE"/>
    <property type="match status" value="1"/>
</dbReference>
<keyword evidence="8" id="KW-1185">Reference proteome</keyword>
<dbReference type="FunFam" id="3.40.395.10:FF:000001">
    <property type="entry name" value="Sentrin-specific protease 1"/>
    <property type="match status" value="1"/>
</dbReference>
<dbReference type="PANTHER" id="PTHR12606">
    <property type="entry name" value="SENTRIN/SUMO-SPECIFIC PROTEASE"/>
    <property type="match status" value="1"/>
</dbReference>
<dbReference type="OrthoDB" id="1939479at2759"/>
<dbReference type="GO" id="GO:0016926">
    <property type="term" value="P:protein desumoylation"/>
    <property type="evidence" value="ECO:0007669"/>
    <property type="project" value="TreeGrafter"/>
</dbReference>
<organism evidence="7 8">
    <name type="scientific">Brettanomyces naardenensis</name>
    <name type="common">Yeast</name>
    <dbReference type="NCBI Taxonomy" id="13370"/>
    <lineage>
        <taxon>Eukaryota</taxon>
        <taxon>Fungi</taxon>
        <taxon>Dikarya</taxon>
        <taxon>Ascomycota</taxon>
        <taxon>Saccharomycotina</taxon>
        <taxon>Pichiomycetes</taxon>
        <taxon>Pichiales</taxon>
        <taxon>Pichiaceae</taxon>
        <taxon>Brettanomyces</taxon>
    </lineage>
</organism>
<gene>
    <name evidence="7" type="ORF">BRENAR_LOCUS2847</name>
</gene>
<dbReference type="PANTHER" id="PTHR12606:SF141">
    <property type="entry name" value="GH15225P-RELATED"/>
    <property type="match status" value="1"/>
</dbReference>
<keyword evidence="3" id="KW-0378">Hydrolase</keyword>
<protein>
    <submittedName>
        <fullName evidence="7">DEKNAAC103126</fullName>
    </submittedName>
</protein>
<dbReference type="EMBL" id="CAACVR010000018">
    <property type="protein sequence ID" value="VEU22115.1"/>
    <property type="molecule type" value="Genomic_DNA"/>
</dbReference>
<dbReference type="Pfam" id="PF02902">
    <property type="entry name" value="Peptidase_C48"/>
    <property type="match status" value="1"/>
</dbReference>
<evidence type="ECO:0000256" key="5">
    <source>
        <dbReference type="SAM" id="MobiDB-lite"/>
    </source>
</evidence>
<feature type="domain" description="Ubiquitin-like protease family profile" evidence="6">
    <location>
        <begin position="416"/>
        <end position="583"/>
    </location>
</feature>
<dbReference type="AlphaFoldDB" id="A0A448YMD6"/>
<name>A0A448YMD6_BRENA</name>
<evidence type="ECO:0000256" key="4">
    <source>
        <dbReference type="ARBA" id="ARBA00022807"/>
    </source>
</evidence>
<dbReference type="Proteomes" id="UP000290900">
    <property type="component" value="Unassembled WGS sequence"/>
</dbReference>
<feature type="region of interest" description="Disordered" evidence="5">
    <location>
        <begin position="190"/>
        <end position="218"/>
    </location>
</feature>
<evidence type="ECO:0000313" key="7">
    <source>
        <dbReference type="EMBL" id="VEU22115.1"/>
    </source>
</evidence>
<reference evidence="7 8" key="1">
    <citation type="submission" date="2018-12" db="EMBL/GenBank/DDBJ databases">
        <authorList>
            <person name="Tiukova I."/>
            <person name="Dainat J."/>
        </authorList>
    </citation>
    <scope>NUCLEOTIDE SEQUENCE [LARGE SCALE GENOMIC DNA]</scope>
</reference>
<sequence>MAVRSDLHYDYNTLPTFGKRRVRNLINDYQVHSQKPRITSGSLLMHSSNDDSQQGQAAPFVPEEQLLPDSLLESAIADANRRVVSGGGNNFNSFPKHKPTLFSQRIDGLFKSFSRSVDGSEIEIKNKLAGKPSSSPSDESDFLGFLRLLWIAVSGLGHKLFAWTLYILTIITSYLVSLVNKIPNPAEANEEVSDVGIPDGAFQSTPMTEDRHSVKTDERRGSLRRIADIIRAEDEVKEDKHLEVPEDTEEILQGKRQYGTFFFEPKTRARPSIRERLPLKNNMKPEPLGYHDQNSQLLSRASSIRSDLTKLFKVNDNESDSILQRPSFTRSSARFQDMEWFRDEDEDYLNNLESTNLFKEYQKIMEERMKMQQLLKLSKMKEEAKVRPLTNNQLSKLDRWWNNPYPGTVVITKFNIGITVKDLLTLCDRKWLNDNVIDFYMNLINERSKNSPSLPSIHVFSTYFYSTLCRNGYSGVRKWAKRANVDVTKVDHVFIPINIHQSHWALGVVNNKTKSFDYYDSLFGTGNDILYKLEDYMTEEAKKDHGESYVDYSKYDFNAAMKCPTQSNGFDCGVFTCTTADYLAREVPLLYSQADMPVLRRRMAYEIADGKLVDH</sequence>
<comment type="similarity">
    <text evidence="1">Belongs to the peptidase C48 family.</text>
</comment>
<evidence type="ECO:0000259" key="6">
    <source>
        <dbReference type="PROSITE" id="PS50600"/>
    </source>
</evidence>
<proteinExistence type="inferred from homology"/>
<feature type="compositionally biased region" description="Basic and acidic residues" evidence="5">
    <location>
        <begin position="208"/>
        <end position="218"/>
    </location>
</feature>